<reference evidence="11 12" key="2">
    <citation type="journal article" date="2014" name="Genome Announc.">
        <title>Complete Genome Sequence of Methanoregula formicica SMSPT, a Mesophilic Hydrogenotrophic Methanogen Isolated from a Methanogenic Upflow Anaerobic Sludge Blanket Reactor.</title>
        <authorList>
            <person name="Yamamoto K."/>
            <person name="Tamaki H."/>
            <person name="Cadillo-Quiroz H."/>
            <person name="Imachi H."/>
            <person name="Kyrpides N."/>
            <person name="Woyke T."/>
            <person name="Goodwin L."/>
            <person name="Zinder S.H."/>
            <person name="Kamagata Y."/>
            <person name="Liu W.T."/>
        </authorList>
    </citation>
    <scope>NUCLEOTIDE SEQUENCE [LARGE SCALE GENOMIC DNA]</scope>
    <source>
        <strain evidence="12">DSM 22288 / NBRC 105244 / SMSP</strain>
    </source>
</reference>
<feature type="transmembrane region" description="Helical" evidence="10">
    <location>
        <begin position="496"/>
        <end position="516"/>
    </location>
</feature>
<comment type="similarity">
    <text evidence="2 10">Belongs to the V-ATPase 116 kDa subunit family.</text>
</comment>
<dbReference type="GO" id="GO:0007035">
    <property type="term" value="P:vacuolar acidification"/>
    <property type="evidence" value="ECO:0007669"/>
    <property type="project" value="TreeGrafter"/>
</dbReference>
<feature type="transmembrane region" description="Helical" evidence="10">
    <location>
        <begin position="583"/>
        <end position="604"/>
    </location>
</feature>
<dbReference type="PANTHER" id="PTHR11629">
    <property type="entry name" value="VACUOLAR PROTON ATPASES"/>
    <property type="match status" value="1"/>
</dbReference>
<sequence length="645" mass="72324">MLQAMKRIQVVGPREDLGQVVDFLYQAGTVHLEKATELVSKEEIRLDSVRQEETAEVSSVLATISAILSTLPITADDETAQDALRASLSSMTYKEILARSREIIHTLETTTRELAAKKGELVLSVTNLNRYEKVLDIIQPIEKELPVLEGFEVTILLIQQEHKDVLDLIKKELLAITGDRFEMTSTTVDAETLAAIMVFPKKFSEEIHSFIYSVNVNEVRLPKEYSGRPFYEMYALLEDSRLRAQDEIARIDRELLAFSATWYQELVVLKTYLDNIHCELGAYRNFGQSEYAFVIMGWIPKKHVKKTQQELKARFSGRVVLCELPTSEKDMESAPVFYDNPFWVKPFEFIMQLVTPPRYRELDPSPILAIFFPLFFGIMVGDIGYGLVILAFALVIRHRFRAMAFARSLADILIISSIPAIFFGYLFGEFFGDFGEHMGWFHPVHFLGITWNRVDAMIPMLVLAILLGVIHVLLGLVIGIRNAVITKKRKHLYEKCGMLLMIVALIVLITTLAGFLPEVAMYPAIALVIVALPLILLGAGIFGTIEVMSTVGNILSYARLMAIGMASVILAIVANRLGGAFEIAIIGIIVALLLHALNIVLAMFSPSIHSMRLHLVEFFSKFYEGGGVPYKPFARPAGEGEKKGE</sequence>
<evidence type="ECO:0000256" key="5">
    <source>
        <dbReference type="ARBA" id="ARBA00022989"/>
    </source>
</evidence>
<dbReference type="GO" id="GO:0051117">
    <property type="term" value="F:ATPase binding"/>
    <property type="evidence" value="ECO:0007669"/>
    <property type="project" value="TreeGrafter"/>
</dbReference>
<dbReference type="GO" id="GO:0033179">
    <property type="term" value="C:proton-transporting V-type ATPase, V0 domain"/>
    <property type="evidence" value="ECO:0007669"/>
    <property type="project" value="InterPro"/>
</dbReference>
<keyword evidence="7 10" id="KW-0472">Membrane</keyword>
<comment type="subcellular location">
    <subcellularLocation>
        <location evidence="1">Membrane</location>
        <topology evidence="1">Multi-pass membrane protein</topology>
    </subcellularLocation>
</comment>
<dbReference type="KEGG" id="mfo:Metfor_0263"/>
<dbReference type="GeneID" id="14308936"/>
<evidence type="ECO:0000256" key="7">
    <source>
        <dbReference type="ARBA" id="ARBA00023136"/>
    </source>
</evidence>
<proteinExistence type="inferred from homology"/>
<keyword evidence="3 10" id="KW-0813">Transport</keyword>
<evidence type="ECO:0000256" key="8">
    <source>
        <dbReference type="ARBA" id="ARBA00059506"/>
    </source>
</evidence>
<feature type="transmembrane region" description="Helical" evidence="10">
    <location>
        <begin position="367"/>
        <end position="396"/>
    </location>
</feature>
<feature type="transmembrane region" description="Helical" evidence="10">
    <location>
        <begin position="557"/>
        <end position="577"/>
    </location>
</feature>
<reference evidence="12" key="1">
    <citation type="submission" date="2011-12" db="EMBL/GenBank/DDBJ databases">
        <title>Complete sequence of Methanoregula formicicum SMSP.</title>
        <authorList>
            <person name="Lucas S."/>
            <person name="Han J."/>
            <person name="Lapidus A."/>
            <person name="Cheng J.-F."/>
            <person name="Goodwin L."/>
            <person name="Pitluck S."/>
            <person name="Peters L."/>
            <person name="Ovchinnikova G."/>
            <person name="Teshima H."/>
            <person name="Detter J.C."/>
            <person name="Han C."/>
            <person name="Tapia R."/>
            <person name="Land M."/>
            <person name="Hauser L."/>
            <person name="Kyrpides N."/>
            <person name="Ivanova N."/>
            <person name="Pagani I."/>
            <person name="Imachi H."/>
            <person name="Tamaki H."/>
            <person name="Sekiguchi Y."/>
            <person name="Kamagata Y."/>
            <person name="Cadillo-Quiroz H."/>
            <person name="Zinder S."/>
            <person name="Liu W.-T."/>
            <person name="Woyke T."/>
        </authorList>
    </citation>
    <scope>NUCLEOTIDE SEQUENCE [LARGE SCALE GENOMIC DNA]</scope>
    <source>
        <strain evidence="12">DSM 22288 / NBRC 105244 / SMSP</strain>
    </source>
</reference>
<gene>
    <name evidence="11" type="ordered locus">Metfor_0263</name>
</gene>
<evidence type="ECO:0000313" key="12">
    <source>
        <dbReference type="Proteomes" id="UP000010824"/>
    </source>
</evidence>
<dbReference type="InterPro" id="IPR002490">
    <property type="entry name" value="V-ATPase_116kDa_su"/>
</dbReference>
<dbReference type="PANTHER" id="PTHR11629:SF63">
    <property type="entry name" value="V-TYPE PROTON ATPASE SUBUNIT A"/>
    <property type="match status" value="1"/>
</dbReference>
<dbReference type="STRING" id="593750.Metfor_0263"/>
<dbReference type="InParanoid" id="L0HE27"/>
<dbReference type="eggNOG" id="arCOG04138">
    <property type="taxonomic scope" value="Archaea"/>
</dbReference>
<evidence type="ECO:0000256" key="4">
    <source>
        <dbReference type="ARBA" id="ARBA00022692"/>
    </source>
</evidence>
<comment type="function">
    <text evidence="8">Component of the A-type ATP synthase that produces ATP from ADP in the presence of a proton gradient across the membrane.</text>
</comment>
<keyword evidence="5 10" id="KW-1133">Transmembrane helix</keyword>
<dbReference type="OrthoDB" id="85892at2157"/>
<evidence type="ECO:0000313" key="11">
    <source>
        <dbReference type="EMBL" id="AGB01344.1"/>
    </source>
</evidence>
<keyword evidence="12" id="KW-1185">Reference proteome</keyword>
<dbReference type="RefSeq" id="WP_015284308.1">
    <property type="nucleotide sequence ID" value="NC_019943.1"/>
</dbReference>
<keyword evidence="6 10" id="KW-0406">Ion transport</keyword>
<accession>L0HE27</accession>
<dbReference type="Gene3D" id="1.20.1460.20">
    <property type="match status" value="1"/>
</dbReference>
<feature type="transmembrane region" description="Helical" evidence="10">
    <location>
        <begin position="522"/>
        <end position="545"/>
    </location>
</feature>
<feature type="transmembrane region" description="Helical" evidence="10">
    <location>
        <begin position="456"/>
        <end position="484"/>
    </location>
</feature>
<evidence type="ECO:0000256" key="10">
    <source>
        <dbReference type="RuleBase" id="RU361189"/>
    </source>
</evidence>
<dbReference type="Gene3D" id="3.30.70.2170">
    <property type="match status" value="1"/>
</dbReference>
<dbReference type="GO" id="GO:0046961">
    <property type="term" value="F:proton-transporting ATPase activity, rotational mechanism"/>
    <property type="evidence" value="ECO:0007669"/>
    <property type="project" value="InterPro"/>
</dbReference>
<evidence type="ECO:0000256" key="3">
    <source>
        <dbReference type="ARBA" id="ARBA00022448"/>
    </source>
</evidence>
<dbReference type="Gene3D" id="3.30.70.2750">
    <property type="match status" value="1"/>
</dbReference>
<evidence type="ECO:0000256" key="9">
    <source>
        <dbReference type="ARBA" id="ARBA00068671"/>
    </source>
</evidence>
<evidence type="ECO:0000256" key="2">
    <source>
        <dbReference type="ARBA" id="ARBA00009904"/>
    </source>
</evidence>
<name>L0HE27_METFS</name>
<dbReference type="AlphaFoldDB" id="L0HE27"/>
<evidence type="ECO:0000256" key="6">
    <source>
        <dbReference type="ARBA" id="ARBA00023065"/>
    </source>
</evidence>
<evidence type="ECO:0000256" key="1">
    <source>
        <dbReference type="ARBA" id="ARBA00004141"/>
    </source>
</evidence>
<organism evidence="11 12">
    <name type="scientific">Methanoregula formicica (strain DSM 22288 / NBRC 105244 / SMSP)</name>
    <dbReference type="NCBI Taxonomy" id="593750"/>
    <lineage>
        <taxon>Archaea</taxon>
        <taxon>Methanobacteriati</taxon>
        <taxon>Methanobacteriota</taxon>
        <taxon>Stenosarchaea group</taxon>
        <taxon>Methanomicrobia</taxon>
        <taxon>Methanomicrobiales</taxon>
        <taxon>Methanoregulaceae</taxon>
        <taxon>Methanoregula</taxon>
    </lineage>
</organism>
<keyword evidence="4 10" id="KW-0812">Transmembrane</keyword>
<dbReference type="GO" id="GO:0016471">
    <property type="term" value="C:vacuolar proton-transporting V-type ATPase complex"/>
    <property type="evidence" value="ECO:0007669"/>
    <property type="project" value="TreeGrafter"/>
</dbReference>
<protein>
    <recommendedName>
        <fullName evidence="9 10">A-type ATP synthase subunit I</fullName>
    </recommendedName>
</protein>
<dbReference type="EMBL" id="CP003167">
    <property type="protein sequence ID" value="AGB01344.1"/>
    <property type="molecule type" value="Genomic_DNA"/>
</dbReference>
<feature type="transmembrane region" description="Helical" evidence="10">
    <location>
        <begin position="408"/>
        <end position="428"/>
    </location>
</feature>
<dbReference type="HOGENOM" id="CLU_025558_2_0_2"/>
<dbReference type="Pfam" id="PF01496">
    <property type="entry name" value="V_ATPase_I"/>
    <property type="match status" value="2"/>
</dbReference>
<dbReference type="Proteomes" id="UP000010824">
    <property type="component" value="Chromosome"/>
</dbReference>